<dbReference type="Proteomes" id="UP000765509">
    <property type="component" value="Unassembled WGS sequence"/>
</dbReference>
<dbReference type="EMBL" id="AVOT02041123">
    <property type="protein sequence ID" value="MBW0536383.1"/>
    <property type="molecule type" value="Genomic_DNA"/>
</dbReference>
<accession>A0A9Q3FEA1</accession>
<organism evidence="1 2">
    <name type="scientific">Austropuccinia psidii MF-1</name>
    <dbReference type="NCBI Taxonomy" id="1389203"/>
    <lineage>
        <taxon>Eukaryota</taxon>
        <taxon>Fungi</taxon>
        <taxon>Dikarya</taxon>
        <taxon>Basidiomycota</taxon>
        <taxon>Pucciniomycotina</taxon>
        <taxon>Pucciniomycetes</taxon>
        <taxon>Pucciniales</taxon>
        <taxon>Sphaerophragmiaceae</taxon>
        <taxon>Austropuccinia</taxon>
    </lineage>
</organism>
<evidence type="ECO:0000313" key="2">
    <source>
        <dbReference type="Proteomes" id="UP000765509"/>
    </source>
</evidence>
<reference evidence="1" key="1">
    <citation type="submission" date="2021-03" db="EMBL/GenBank/DDBJ databases">
        <title>Draft genome sequence of rust myrtle Austropuccinia psidii MF-1, a brazilian biotype.</title>
        <authorList>
            <person name="Quecine M.C."/>
            <person name="Pachon D.M.R."/>
            <person name="Bonatelli M.L."/>
            <person name="Correr F.H."/>
            <person name="Franceschini L.M."/>
            <person name="Leite T.F."/>
            <person name="Margarido G.R.A."/>
            <person name="Almeida C.A."/>
            <person name="Ferrarezi J.A."/>
            <person name="Labate C.A."/>
        </authorList>
    </citation>
    <scope>NUCLEOTIDE SEQUENCE</scope>
    <source>
        <strain evidence="1">MF-1</strain>
    </source>
</reference>
<dbReference type="AlphaFoldDB" id="A0A9Q3FEA1"/>
<gene>
    <name evidence="1" type="ORF">O181_076098</name>
</gene>
<keyword evidence="2" id="KW-1185">Reference proteome</keyword>
<name>A0A9Q3FEA1_9BASI</name>
<sequence length="155" mass="18095">MDKSTQHNGFPSHGSLKSTEWVLLYKVYITFLILSQQMSLDEHNFPNTQRKMSQYEELSNELTRTTFHLISATNIATRWTVSMDDATAFAEHWKRFLLSNQHLFPKQKRKPNHNFADQIPELFQHWGLAQASATWGYECLIGVFAKMPTKTKYVP</sequence>
<proteinExistence type="predicted"/>
<evidence type="ECO:0000313" key="1">
    <source>
        <dbReference type="EMBL" id="MBW0536383.1"/>
    </source>
</evidence>
<comment type="caution">
    <text evidence="1">The sequence shown here is derived from an EMBL/GenBank/DDBJ whole genome shotgun (WGS) entry which is preliminary data.</text>
</comment>
<protein>
    <submittedName>
        <fullName evidence="1">Uncharacterized protein</fullName>
    </submittedName>
</protein>